<evidence type="ECO:0000313" key="1">
    <source>
        <dbReference type="EMBL" id="KZT50274.1"/>
    </source>
</evidence>
<organism evidence="1 2">
    <name type="scientific">Calocera cornea HHB12733</name>
    <dbReference type="NCBI Taxonomy" id="1353952"/>
    <lineage>
        <taxon>Eukaryota</taxon>
        <taxon>Fungi</taxon>
        <taxon>Dikarya</taxon>
        <taxon>Basidiomycota</taxon>
        <taxon>Agaricomycotina</taxon>
        <taxon>Dacrymycetes</taxon>
        <taxon>Dacrymycetales</taxon>
        <taxon>Dacrymycetaceae</taxon>
        <taxon>Calocera</taxon>
    </lineage>
</organism>
<dbReference type="Proteomes" id="UP000076842">
    <property type="component" value="Unassembled WGS sequence"/>
</dbReference>
<protein>
    <submittedName>
        <fullName evidence="1">Uncharacterized protein</fullName>
    </submittedName>
</protein>
<gene>
    <name evidence="1" type="ORF">CALCODRAFT_513388</name>
</gene>
<accession>A0A165C5M9</accession>
<evidence type="ECO:0000313" key="2">
    <source>
        <dbReference type="Proteomes" id="UP000076842"/>
    </source>
</evidence>
<name>A0A165C5M9_9BASI</name>
<proteinExistence type="predicted"/>
<dbReference type="EMBL" id="KV424197">
    <property type="protein sequence ID" value="KZT50274.1"/>
    <property type="molecule type" value="Genomic_DNA"/>
</dbReference>
<keyword evidence="2" id="KW-1185">Reference proteome</keyword>
<sequence>MTTGWPHNWIGVVQVLESMPFCNLDGTLLYPSQWMILISDGTTCANMVAGWEMTKRLEREPIVPFTVVQVERGVIRKLSHIVLLFEEGEGGRPSFQTGKLTGIKYQSLLAGGQRAPAYKIWVKWRDCDTSMVWFSKEQPASIMFITHDETAEIDGIVWQDMAHHMAQLHVGLQISNNPIIPLVFHKFCRLNTLEAFPANCLVEVIAIIMLIGKPIIGKSNKPVRGG</sequence>
<reference evidence="1 2" key="1">
    <citation type="journal article" date="2016" name="Mol. Biol. Evol.">
        <title>Comparative Genomics of Early-Diverging Mushroom-Forming Fungi Provides Insights into the Origins of Lignocellulose Decay Capabilities.</title>
        <authorList>
            <person name="Nagy L.G."/>
            <person name="Riley R."/>
            <person name="Tritt A."/>
            <person name="Adam C."/>
            <person name="Daum C."/>
            <person name="Floudas D."/>
            <person name="Sun H."/>
            <person name="Yadav J.S."/>
            <person name="Pangilinan J."/>
            <person name="Larsson K.H."/>
            <person name="Matsuura K."/>
            <person name="Barry K."/>
            <person name="Labutti K."/>
            <person name="Kuo R."/>
            <person name="Ohm R.A."/>
            <person name="Bhattacharya S.S."/>
            <person name="Shirouzu T."/>
            <person name="Yoshinaga Y."/>
            <person name="Martin F.M."/>
            <person name="Grigoriev I.V."/>
            <person name="Hibbett D.S."/>
        </authorList>
    </citation>
    <scope>NUCLEOTIDE SEQUENCE [LARGE SCALE GENOMIC DNA]</scope>
    <source>
        <strain evidence="1 2">HHB12733</strain>
    </source>
</reference>
<dbReference type="InParanoid" id="A0A165C5M9"/>
<dbReference type="AlphaFoldDB" id="A0A165C5M9"/>